<gene>
    <name evidence="2" type="ORF">R1sor_010199</name>
</gene>
<evidence type="ECO:0000313" key="3">
    <source>
        <dbReference type="Proteomes" id="UP001633002"/>
    </source>
</evidence>
<dbReference type="PANTHER" id="PTHR36387:SF2">
    <property type="entry name" value="UDP-N-ACETYLMURAMOYL-L-ALANYL-D-GLUTAMATE-2, 6-DIAMINOPIMELATE LIGASE"/>
    <property type="match status" value="1"/>
</dbReference>
<sequence>MGKAARLTEAEAESDSDGAPEEVNLSTGRDEAEKLRREEREAKKRVIAAAKEKRKKASEPKEGKSKKKLKLEAEPEVSGADELGGEEEEEEPQTQQRASRAVAHGLLDESIVKYLAEQEKKVVEIKESQPGRVESDKKEEKKRGRKTKVSVLRRTGKISLLKLANVVVLSKIQPNTAGFRSALEFRKNQLYGNDVPRSLVMIQQMNRRR</sequence>
<comment type="caution">
    <text evidence="2">The sequence shown here is derived from an EMBL/GenBank/DDBJ whole genome shotgun (WGS) entry which is preliminary data.</text>
</comment>
<dbReference type="Proteomes" id="UP001633002">
    <property type="component" value="Unassembled WGS sequence"/>
</dbReference>
<evidence type="ECO:0000256" key="1">
    <source>
        <dbReference type="SAM" id="MobiDB-lite"/>
    </source>
</evidence>
<keyword evidence="3" id="KW-1185">Reference proteome</keyword>
<feature type="compositionally biased region" description="Acidic residues" evidence="1">
    <location>
        <begin position="10"/>
        <end position="20"/>
    </location>
</feature>
<feature type="region of interest" description="Disordered" evidence="1">
    <location>
        <begin position="125"/>
        <end position="148"/>
    </location>
</feature>
<evidence type="ECO:0000313" key="2">
    <source>
        <dbReference type="EMBL" id="KAL3696123.1"/>
    </source>
</evidence>
<dbReference type="PANTHER" id="PTHR36387">
    <property type="entry name" value="UDP-N-ACETYLMURAMOYL-L-ALANYL-D-GLUTAMATE-2, 6-DIAMINOPIMELATE LIGASE"/>
    <property type="match status" value="1"/>
</dbReference>
<proteinExistence type="predicted"/>
<feature type="compositionally biased region" description="Acidic residues" evidence="1">
    <location>
        <begin position="83"/>
        <end position="92"/>
    </location>
</feature>
<dbReference type="EMBL" id="JBJQOH010000002">
    <property type="protein sequence ID" value="KAL3696123.1"/>
    <property type="molecule type" value="Genomic_DNA"/>
</dbReference>
<reference evidence="2 3" key="1">
    <citation type="submission" date="2024-09" db="EMBL/GenBank/DDBJ databases">
        <title>Chromosome-scale assembly of Riccia sorocarpa.</title>
        <authorList>
            <person name="Paukszto L."/>
        </authorList>
    </citation>
    <scope>NUCLEOTIDE SEQUENCE [LARGE SCALE GENOMIC DNA]</scope>
    <source>
        <strain evidence="2">LP-2024</strain>
        <tissue evidence="2">Aerial parts of the thallus</tissue>
    </source>
</reference>
<name>A0ABD3HXA8_9MARC</name>
<accession>A0ABD3HXA8</accession>
<organism evidence="2 3">
    <name type="scientific">Riccia sorocarpa</name>
    <dbReference type="NCBI Taxonomy" id="122646"/>
    <lineage>
        <taxon>Eukaryota</taxon>
        <taxon>Viridiplantae</taxon>
        <taxon>Streptophyta</taxon>
        <taxon>Embryophyta</taxon>
        <taxon>Marchantiophyta</taxon>
        <taxon>Marchantiopsida</taxon>
        <taxon>Marchantiidae</taxon>
        <taxon>Marchantiales</taxon>
        <taxon>Ricciaceae</taxon>
        <taxon>Riccia</taxon>
    </lineage>
</organism>
<feature type="compositionally biased region" description="Basic and acidic residues" evidence="1">
    <location>
        <begin position="28"/>
        <end position="44"/>
    </location>
</feature>
<feature type="region of interest" description="Disordered" evidence="1">
    <location>
        <begin position="1"/>
        <end position="102"/>
    </location>
</feature>
<dbReference type="AlphaFoldDB" id="A0ABD3HXA8"/>
<feature type="compositionally biased region" description="Basic and acidic residues" evidence="1">
    <location>
        <begin position="125"/>
        <end position="142"/>
    </location>
</feature>
<protein>
    <submittedName>
        <fullName evidence="2">Uncharacterized protein</fullName>
    </submittedName>
</protein>